<protein>
    <submittedName>
        <fullName evidence="2">Uncharacterized protein</fullName>
    </submittedName>
</protein>
<keyword evidence="3" id="KW-1185">Reference proteome</keyword>
<proteinExistence type="predicted"/>
<dbReference type="EMBL" id="CP124535">
    <property type="protein sequence ID" value="WGV16968.1"/>
    <property type="molecule type" value="Genomic_DNA"/>
</dbReference>
<dbReference type="Proteomes" id="UP001230978">
    <property type="component" value="Chromosome"/>
</dbReference>
<dbReference type="RefSeq" id="WP_281467822.1">
    <property type="nucleotide sequence ID" value="NZ_CP124535.1"/>
</dbReference>
<feature type="region of interest" description="Disordered" evidence="1">
    <location>
        <begin position="56"/>
        <end position="78"/>
    </location>
</feature>
<name>A0ABY8Q8G6_9RHOB</name>
<gene>
    <name evidence="2" type="ORF">QF092_03935</name>
</gene>
<reference evidence="2 3" key="1">
    <citation type="submission" date="2023-04" db="EMBL/GenBank/DDBJ databases">
        <title>YMD61, complete Genome.</title>
        <authorList>
            <person name="Zhang J."/>
        </authorList>
    </citation>
    <scope>NUCLEOTIDE SEQUENCE [LARGE SCALE GENOMIC DNA]</scope>
    <source>
        <strain evidence="2 3">YMD61</strain>
    </source>
</reference>
<accession>A0ABY8Q8G6</accession>
<sequence length="78" mass="8414">MDQTLTKGQAMPHSIHQAIAEHGAGRVMAVALRSLIGAVFAPVEADATDRLSDHLRRDIGLPPRGSPLPEAPMIPLRW</sequence>
<evidence type="ECO:0000256" key="1">
    <source>
        <dbReference type="SAM" id="MobiDB-lite"/>
    </source>
</evidence>
<evidence type="ECO:0000313" key="3">
    <source>
        <dbReference type="Proteomes" id="UP001230978"/>
    </source>
</evidence>
<evidence type="ECO:0000313" key="2">
    <source>
        <dbReference type="EMBL" id="WGV16968.1"/>
    </source>
</evidence>
<organism evidence="2 3">
    <name type="scientific">Fuscovulum ytuae</name>
    <dbReference type="NCBI Taxonomy" id="3042299"/>
    <lineage>
        <taxon>Bacteria</taxon>
        <taxon>Pseudomonadati</taxon>
        <taxon>Pseudomonadota</taxon>
        <taxon>Alphaproteobacteria</taxon>
        <taxon>Rhodobacterales</taxon>
        <taxon>Paracoccaceae</taxon>
        <taxon>Fuscovulum</taxon>
    </lineage>
</organism>